<evidence type="ECO:0000313" key="5">
    <source>
        <dbReference type="Proteomes" id="UP000175684"/>
    </source>
</evidence>
<dbReference type="AlphaFoldDB" id="A0A173ZMF0"/>
<reference evidence="4 6" key="1">
    <citation type="journal article" date="2016" name="Sci. Rep.">
        <title>Evaluation of genetic diversity among strains of the human gut commensal Bifidobacterium adolescentis.</title>
        <authorList>
            <person name="Duranti S."/>
            <person name="Milani C."/>
            <person name="Lugli G.A."/>
            <person name="Mancabelli L."/>
            <person name="Turroni F."/>
            <person name="Ferrario C."/>
            <person name="Mangifesta M."/>
            <person name="Viappiani A."/>
            <person name="Sanchez B."/>
            <person name="Margolles A."/>
            <person name="van Sinderen D."/>
            <person name="Ventura M."/>
        </authorList>
    </citation>
    <scope>NUCLEOTIDE SEQUENCE [LARGE SCALE GENOMIC DNA]</scope>
    <source>
        <strain evidence="4 6">487B</strain>
    </source>
</reference>
<feature type="transmembrane region" description="Helical" evidence="1">
    <location>
        <begin position="308"/>
        <end position="334"/>
    </location>
</feature>
<dbReference type="Proteomes" id="UP000241454">
    <property type="component" value="Chromosome"/>
</dbReference>
<sequence>MKPMRLKAVLRETWRNVATGTSRCALIWLLLSICAVACMCADLTQMTGLIGDARKWKESGASTYAITLQGGIDGAACEGLRSANGVLGAAALRQSSDRVRIASLPATEIPTYEASAHVAQVFAATGIRKDNSGVIMSTAVARTYGAHAGTVLPLVGGARMRVSATFDWPSDGRQPTYGYAIISPGNDTKAYDTCLVRAWPVPDGIESLLRVSIRADAESGVGAAASSTSAGTSGSNETPHAKISRINTMLGSHMPGPADFDARITRYAPLLMFVIAMALGFASVCMRRIEIASALHAGYPKTAMLLQLFLETLATVAASCVACLPVVAIVPLILTGSGDAMPVVAMLCRVPGAMSVGMLAGTAVGGMTIRERQLFAYFKARA</sequence>
<evidence type="ECO:0008006" key="8">
    <source>
        <dbReference type="Google" id="ProtNLM"/>
    </source>
</evidence>
<dbReference type="Proteomes" id="UP000175684">
    <property type="component" value="Unassembled WGS sequence"/>
</dbReference>
<evidence type="ECO:0000313" key="6">
    <source>
        <dbReference type="Proteomes" id="UP000193377"/>
    </source>
</evidence>
<protein>
    <recommendedName>
        <fullName evidence="8">ABC transporter permease</fullName>
    </recommendedName>
</protein>
<feature type="transmembrane region" description="Helical" evidence="1">
    <location>
        <begin position="340"/>
        <end position="364"/>
    </location>
</feature>
<evidence type="ECO:0000313" key="7">
    <source>
        <dbReference type="Proteomes" id="UP000241454"/>
    </source>
</evidence>
<keyword evidence="1" id="KW-1133">Transmembrane helix</keyword>
<evidence type="ECO:0000256" key="1">
    <source>
        <dbReference type="SAM" id="Phobius"/>
    </source>
</evidence>
<proteinExistence type="predicted"/>
<evidence type="ECO:0000313" key="2">
    <source>
        <dbReference type="EMBL" id="AVT44928.1"/>
    </source>
</evidence>
<name>A0A173ZMF0_BIFAD</name>
<keyword evidence="1" id="KW-0472">Membrane</keyword>
<reference evidence="2 7" key="3">
    <citation type="submission" date="2018-03" db="EMBL/GenBank/DDBJ databases">
        <authorList>
            <person name="Keele B.F."/>
        </authorList>
    </citation>
    <scope>NUCLEOTIDE SEQUENCE [LARGE SCALE GENOMIC DNA]</scope>
    <source>
        <strain evidence="2 7">1-11</strain>
    </source>
</reference>
<organism evidence="3 5">
    <name type="scientific">Bifidobacterium adolescentis</name>
    <dbReference type="NCBI Taxonomy" id="1680"/>
    <lineage>
        <taxon>Bacteria</taxon>
        <taxon>Bacillati</taxon>
        <taxon>Actinomycetota</taxon>
        <taxon>Actinomycetes</taxon>
        <taxon>Bifidobacteriales</taxon>
        <taxon>Bifidobacteriaceae</taxon>
        <taxon>Bifidobacterium</taxon>
    </lineage>
</organism>
<dbReference type="Proteomes" id="UP000193377">
    <property type="component" value="Unassembled WGS sequence"/>
</dbReference>
<reference evidence="3 5" key="2">
    <citation type="submission" date="2016-07" db="EMBL/GenBank/DDBJ databases">
        <title>Draft Genome Sequence of Bifidobacterium adolescentis strain Km 4.</title>
        <authorList>
            <person name="Danilenko V.N."/>
        </authorList>
    </citation>
    <scope>NUCLEOTIDE SEQUENCE [LARGE SCALE GENOMIC DNA]</scope>
    <source>
        <strain evidence="3 5">Km 4</strain>
    </source>
</reference>
<accession>A0A173ZMF0</accession>
<gene>
    <name evidence="4" type="ORF">B0487_0547</name>
    <name evidence="3" type="ORF">BBK15_00370</name>
    <name evidence="2" type="ORF">C8077_02640</name>
</gene>
<evidence type="ECO:0000313" key="4">
    <source>
        <dbReference type="EMBL" id="OSG87629.1"/>
    </source>
</evidence>
<evidence type="ECO:0000313" key="3">
    <source>
        <dbReference type="EMBL" id="OFA35800.1"/>
    </source>
</evidence>
<keyword evidence="1" id="KW-0812">Transmembrane</keyword>
<dbReference type="EMBL" id="MAXD01000001">
    <property type="protein sequence ID" value="OFA35800.1"/>
    <property type="molecule type" value="Genomic_DNA"/>
</dbReference>
<feature type="transmembrane region" description="Helical" evidence="1">
    <location>
        <begin position="267"/>
        <end position="287"/>
    </location>
</feature>
<dbReference type="EMBL" id="CP028341">
    <property type="protein sequence ID" value="AVT44928.1"/>
    <property type="molecule type" value="Genomic_DNA"/>
</dbReference>
<dbReference type="EMBL" id="LNKD01000001">
    <property type="protein sequence ID" value="OSG87629.1"/>
    <property type="molecule type" value="Genomic_DNA"/>
</dbReference>